<dbReference type="EMBL" id="LAQS01000133">
    <property type="protein sequence ID" value="KKZ68991.1"/>
    <property type="molecule type" value="Genomic_DNA"/>
</dbReference>
<sequence>MTTVETYEDRCEQLFHAGGNAAVRRAAQEGLDELGPQADLYCWLALGHAVEDDDDHDDRAEEAFRAGLALDADHLGLLAGYAELCLRADSFEHPGRAARAVRLSQRLKELAPESAEAGQLAAAERWARRGYWDDIRMQAAVRTVAARDTEAQARLLAEDLRRGGPEGAPAAGQADPVDRAAAVRTATLEALSGPWNAPVRLLGRYRSAAWAVSVVLCFVTNRVLVETGAVDSFSLWGALWLLPVLVVDRRFAAARRDADARHLARLEAVLAERR</sequence>
<evidence type="ECO:0000313" key="2">
    <source>
        <dbReference type="Proteomes" id="UP000265325"/>
    </source>
</evidence>
<evidence type="ECO:0000313" key="1">
    <source>
        <dbReference type="EMBL" id="KKZ68991.1"/>
    </source>
</evidence>
<gene>
    <name evidence="1" type="ORF">VO63_36605</name>
</gene>
<dbReference type="RefSeq" id="WP_046912493.1">
    <property type="nucleotide sequence ID" value="NZ_BAAAXG010000014.1"/>
</dbReference>
<protein>
    <recommendedName>
        <fullName evidence="3">Tetratricopeptide repeat protein</fullName>
    </recommendedName>
</protein>
<name>A0A2P2GC54_STREW</name>
<reference evidence="1 2" key="1">
    <citation type="submission" date="2015-05" db="EMBL/GenBank/DDBJ databases">
        <title>Draft Genome assembly of Streptomyces showdoensis.</title>
        <authorList>
            <person name="Thapa K.K."/>
            <person name="Metsa-Ketela M."/>
        </authorList>
    </citation>
    <scope>NUCLEOTIDE SEQUENCE [LARGE SCALE GENOMIC DNA]</scope>
    <source>
        <strain evidence="1 2">ATCC 15227</strain>
    </source>
</reference>
<organism evidence="1 2">
    <name type="scientific">Streptomyces showdoensis</name>
    <dbReference type="NCBI Taxonomy" id="68268"/>
    <lineage>
        <taxon>Bacteria</taxon>
        <taxon>Bacillati</taxon>
        <taxon>Actinomycetota</taxon>
        <taxon>Actinomycetes</taxon>
        <taxon>Kitasatosporales</taxon>
        <taxon>Streptomycetaceae</taxon>
        <taxon>Streptomyces</taxon>
    </lineage>
</organism>
<dbReference type="OrthoDB" id="4135194at2"/>
<proteinExistence type="predicted"/>
<evidence type="ECO:0008006" key="3">
    <source>
        <dbReference type="Google" id="ProtNLM"/>
    </source>
</evidence>
<keyword evidence="2" id="KW-1185">Reference proteome</keyword>
<dbReference type="AlphaFoldDB" id="A0A2P2GC54"/>
<accession>A0A2P2GC54</accession>
<comment type="caution">
    <text evidence="1">The sequence shown here is derived from an EMBL/GenBank/DDBJ whole genome shotgun (WGS) entry which is preliminary data.</text>
</comment>
<dbReference type="Proteomes" id="UP000265325">
    <property type="component" value="Unassembled WGS sequence"/>
</dbReference>